<comment type="caution">
    <text evidence="1">The sequence shown here is derived from an EMBL/GenBank/DDBJ whole genome shotgun (WGS) entry which is preliminary data.</text>
</comment>
<accession>A0A956RRT3</accession>
<gene>
    <name evidence="1" type="ORF">KC729_19595</name>
</gene>
<name>A0A956RRT3_UNCEI</name>
<dbReference type="Proteomes" id="UP000697710">
    <property type="component" value="Unassembled WGS sequence"/>
</dbReference>
<sequence length="106" mass="12150">MTGNRRLVRRLERRIQTDFPEATADELRAAEERTPPELRWWAATPRPANEEESRAHCLQCRHPLGAAPVKECPGCRLVLHAACYDAPWESYAAPGCECCRLRTYSR</sequence>
<reference evidence="1" key="1">
    <citation type="submission" date="2020-04" db="EMBL/GenBank/DDBJ databases">
        <authorList>
            <person name="Zhang T."/>
        </authorList>
    </citation>
    <scope>NUCLEOTIDE SEQUENCE</scope>
    <source>
        <strain evidence="1">HKST-UBA01</strain>
    </source>
</reference>
<dbReference type="InterPro" id="IPR011011">
    <property type="entry name" value="Znf_FYVE_PHD"/>
</dbReference>
<evidence type="ECO:0000313" key="1">
    <source>
        <dbReference type="EMBL" id="MCA9729897.1"/>
    </source>
</evidence>
<proteinExistence type="predicted"/>
<evidence type="ECO:0000313" key="2">
    <source>
        <dbReference type="Proteomes" id="UP000697710"/>
    </source>
</evidence>
<reference evidence="1" key="2">
    <citation type="journal article" date="2021" name="Microbiome">
        <title>Successional dynamics and alternative stable states in a saline activated sludge microbial community over 9 years.</title>
        <authorList>
            <person name="Wang Y."/>
            <person name="Ye J."/>
            <person name="Ju F."/>
            <person name="Liu L."/>
            <person name="Boyd J.A."/>
            <person name="Deng Y."/>
            <person name="Parks D.H."/>
            <person name="Jiang X."/>
            <person name="Yin X."/>
            <person name="Woodcroft B.J."/>
            <person name="Tyson G.W."/>
            <person name="Hugenholtz P."/>
            <person name="Polz M.F."/>
            <person name="Zhang T."/>
        </authorList>
    </citation>
    <scope>NUCLEOTIDE SEQUENCE</scope>
    <source>
        <strain evidence="1">HKST-UBA01</strain>
    </source>
</reference>
<dbReference type="EMBL" id="JAGQHR010000889">
    <property type="protein sequence ID" value="MCA9729897.1"/>
    <property type="molecule type" value="Genomic_DNA"/>
</dbReference>
<dbReference type="AlphaFoldDB" id="A0A956RRT3"/>
<dbReference type="SUPFAM" id="SSF57903">
    <property type="entry name" value="FYVE/PHD zinc finger"/>
    <property type="match status" value="1"/>
</dbReference>
<protein>
    <submittedName>
        <fullName evidence="1">Uncharacterized protein</fullName>
    </submittedName>
</protein>
<organism evidence="1 2">
    <name type="scientific">Eiseniibacteriota bacterium</name>
    <dbReference type="NCBI Taxonomy" id="2212470"/>
    <lineage>
        <taxon>Bacteria</taxon>
        <taxon>Candidatus Eiseniibacteriota</taxon>
    </lineage>
</organism>